<dbReference type="AlphaFoldDB" id="A0A7X1FYM0"/>
<feature type="compositionally biased region" description="Basic and acidic residues" evidence="1">
    <location>
        <begin position="270"/>
        <end position="298"/>
    </location>
</feature>
<dbReference type="EMBL" id="JACLAX010000007">
    <property type="protein sequence ID" value="MBC2669279.1"/>
    <property type="molecule type" value="Genomic_DNA"/>
</dbReference>
<organism evidence="3 4">
    <name type="scientific">Novosphingobium piscinae</name>
    <dbReference type="NCBI Taxonomy" id="1507448"/>
    <lineage>
        <taxon>Bacteria</taxon>
        <taxon>Pseudomonadati</taxon>
        <taxon>Pseudomonadota</taxon>
        <taxon>Alphaproteobacteria</taxon>
        <taxon>Sphingomonadales</taxon>
        <taxon>Sphingomonadaceae</taxon>
        <taxon>Novosphingobium</taxon>
    </lineage>
</organism>
<gene>
    <name evidence="3" type="ORF">H7F53_09000</name>
</gene>
<name>A0A7X1FYM0_9SPHN</name>
<feature type="signal peptide" evidence="2">
    <location>
        <begin position="1"/>
        <end position="26"/>
    </location>
</feature>
<dbReference type="RefSeq" id="WP_185679227.1">
    <property type="nucleotide sequence ID" value="NZ_JACLAX010000007.1"/>
</dbReference>
<keyword evidence="2" id="KW-0732">Signal</keyword>
<accession>A0A7X1FYM0</accession>
<reference evidence="3 4" key="1">
    <citation type="submission" date="2020-08" db="EMBL/GenBank/DDBJ databases">
        <title>The genome sequence of type strain Novosphingobium piscinae KCTC 42194.</title>
        <authorList>
            <person name="Liu Y."/>
        </authorList>
    </citation>
    <scope>NUCLEOTIDE SEQUENCE [LARGE SCALE GENOMIC DNA]</scope>
    <source>
        <strain evidence="3 4">KCTC 42194</strain>
    </source>
</reference>
<keyword evidence="4" id="KW-1185">Reference proteome</keyword>
<evidence type="ECO:0008006" key="5">
    <source>
        <dbReference type="Google" id="ProtNLM"/>
    </source>
</evidence>
<feature type="compositionally biased region" description="Low complexity" evidence="1">
    <location>
        <begin position="299"/>
        <end position="309"/>
    </location>
</feature>
<evidence type="ECO:0000313" key="4">
    <source>
        <dbReference type="Proteomes" id="UP000551327"/>
    </source>
</evidence>
<evidence type="ECO:0000256" key="2">
    <source>
        <dbReference type="SAM" id="SignalP"/>
    </source>
</evidence>
<dbReference type="Proteomes" id="UP000551327">
    <property type="component" value="Unassembled WGS sequence"/>
</dbReference>
<evidence type="ECO:0000313" key="3">
    <source>
        <dbReference type="EMBL" id="MBC2669279.1"/>
    </source>
</evidence>
<evidence type="ECO:0000256" key="1">
    <source>
        <dbReference type="SAM" id="MobiDB-lite"/>
    </source>
</evidence>
<proteinExistence type="predicted"/>
<sequence length="490" mass="52385">MTMPRRLTLILAGSVLLAGVQLPAQAPQQQAQTAMELLEKATEAKAVGDHAGALEFYNQAAALLAEDPAGQDGLGLVVRADLQRDIARASHAAGTRDPCAALAKGRAYLDQARRVPSADGDMNVGPIADDMEQQLESEGRRMRCVQPGPPADMGKPDAALAGHYYLSGVMETGSELLLKADGRFEWYISYGAVDQVAKGRWGRTGQTVTLAADLPAGDAPLLRVDEAFPWDEMAERRLRDAERVRAAEAIAERCPWTIGVAASPSLILAEDRPAPGPAERARAEQTRRAAETARDEASRAALKGAAASASEADRTAAEVAMVTWYEAHYEMEQAYRAATMPVPDIGAPVVPAECQAAPVDAAADAPIPPSQWRRGVGVVVGDPSREMRLSRVGVTFVFSDGHRETAETSRSGWAFASRRNGAAVEQLVLTWPDGSGRSASLPIKPLAEGVQTVAVDTQQLVAPPFEVMRLQVQGRDLIPENMGRGRYSRN</sequence>
<feature type="chain" id="PRO_5030660481" description="Tetratricopeptide repeat protein" evidence="2">
    <location>
        <begin position="27"/>
        <end position="490"/>
    </location>
</feature>
<comment type="caution">
    <text evidence="3">The sequence shown here is derived from an EMBL/GenBank/DDBJ whole genome shotgun (WGS) entry which is preliminary data.</text>
</comment>
<feature type="region of interest" description="Disordered" evidence="1">
    <location>
        <begin position="270"/>
        <end position="309"/>
    </location>
</feature>
<protein>
    <recommendedName>
        <fullName evidence="5">Tetratricopeptide repeat protein</fullName>
    </recommendedName>
</protein>